<accession>A0A418MY26</accession>
<dbReference type="Proteomes" id="UP000283832">
    <property type="component" value="Unassembled WGS sequence"/>
</dbReference>
<reference evidence="2 3" key="1">
    <citation type="submission" date="2018-08" db="EMBL/GenBank/DDBJ databases">
        <title>Jishengella sp. nov., isolated from a root of Azadirachta indica A. Juss. var. siamensis Valenton.</title>
        <authorList>
            <person name="Kuncharoen N."/>
            <person name="Tanasupawat S."/>
            <person name="Kudo T."/>
            <person name="Ohkuma M."/>
        </authorList>
    </citation>
    <scope>NUCLEOTIDE SEQUENCE [LARGE SCALE GENOMIC DNA]</scope>
    <source>
        <strain evidence="2 3">AZ1-13</strain>
    </source>
</reference>
<organism evidence="2 3">
    <name type="scientific">Micromonospora radicis</name>
    <dbReference type="NCBI Taxonomy" id="1894971"/>
    <lineage>
        <taxon>Bacteria</taxon>
        <taxon>Bacillati</taxon>
        <taxon>Actinomycetota</taxon>
        <taxon>Actinomycetes</taxon>
        <taxon>Micromonosporales</taxon>
        <taxon>Micromonosporaceae</taxon>
        <taxon>Micromonospora</taxon>
    </lineage>
</organism>
<dbReference type="RefSeq" id="WP_119573829.1">
    <property type="nucleotide sequence ID" value="NZ_QXEC01000004.1"/>
</dbReference>
<keyword evidence="3" id="KW-1185">Reference proteome</keyword>
<protein>
    <recommendedName>
        <fullName evidence="1">Extradiol ring-cleavage dioxygenase class III enzyme subunit B domain-containing protein</fullName>
    </recommendedName>
</protein>
<dbReference type="GO" id="GO:0008198">
    <property type="term" value="F:ferrous iron binding"/>
    <property type="evidence" value="ECO:0007669"/>
    <property type="project" value="InterPro"/>
</dbReference>
<comment type="caution">
    <text evidence="2">The sequence shown here is derived from an EMBL/GenBank/DDBJ whole genome shotgun (WGS) entry which is preliminary data.</text>
</comment>
<dbReference type="Gene3D" id="3.40.830.10">
    <property type="entry name" value="LigB-like"/>
    <property type="match status" value="1"/>
</dbReference>
<feature type="domain" description="Extradiol ring-cleavage dioxygenase class III enzyme subunit B" evidence="1">
    <location>
        <begin position="9"/>
        <end position="260"/>
    </location>
</feature>
<dbReference type="AlphaFoldDB" id="A0A418MY26"/>
<dbReference type="GO" id="GO:0016702">
    <property type="term" value="F:oxidoreductase activity, acting on single donors with incorporation of molecular oxygen, incorporation of two atoms of oxygen"/>
    <property type="evidence" value="ECO:0007669"/>
    <property type="project" value="UniProtKB-ARBA"/>
</dbReference>
<gene>
    <name evidence="2" type="ORF">D2L64_06780</name>
</gene>
<evidence type="ECO:0000259" key="1">
    <source>
        <dbReference type="Pfam" id="PF02900"/>
    </source>
</evidence>
<sequence>MATLEFVAAASHAPGVTGWPDKVAPATRQEMDAAYHELGRRIRASRLDLLIVICNDHGSNFPLDDHPDLAFVLSETHVGPAEWFTNWLNVHTQYSLTGAPEAGRLLFDALRADDVDLRELAGEVLFDDNLTIPTKMMGLAELGVPVLPLMHNTMIPPVPRERFCYDWGRRLRTAVETVLPAGMRVGILATGGMSHEPGGARYMLIDEEFDRRFLALVAAGDPERLLTEATYEAMEAAGAGGTAELQSWLIAAGAAGGGPAETLFYSPILEFRCGIGLVDWNVATTSPLEVAR</sequence>
<evidence type="ECO:0000313" key="3">
    <source>
        <dbReference type="Proteomes" id="UP000283832"/>
    </source>
</evidence>
<name>A0A418MY26_9ACTN</name>
<evidence type="ECO:0000313" key="2">
    <source>
        <dbReference type="EMBL" id="RIV40021.1"/>
    </source>
</evidence>
<proteinExistence type="predicted"/>
<dbReference type="InterPro" id="IPR004183">
    <property type="entry name" value="Xdiol_dOase_suB"/>
</dbReference>
<dbReference type="OrthoDB" id="8673673at2"/>
<dbReference type="Pfam" id="PF02900">
    <property type="entry name" value="LigB"/>
    <property type="match status" value="1"/>
</dbReference>
<dbReference type="SUPFAM" id="SSF53213">
    <property type="entry name" value="LigB-like"/>
    <property type="match status" value="1"/>
</dbReference>
<dbReference type="EMBL" id="QXEC01000004">
    <property type="protein sequence ID" value="RIV40021.1"/>
    <property type="molecule type" value="Genomic_DNA"/>
</dbReference>